<proteinExistence type="predicted"/>
<accession>A0AC11BHX6</accession>
<protein>
    <submittedName>
        <fullName evidence="1">Uncharacterized protein</fullName>
    </submittedName>
</protein>
<organism evidence="1">
    <name type="scientific">Ovis aries</name>
    <name type="common">Sheep</name>
    <dbReference type="NCBI Taxonomy" id="9940"/>
    <lineage>
        <taxon>Eukaryota</taxon>
        <taxon>Metazoa</taxon>
        <taxon>Chordata</taxon>
        <taxon>Craniata</taxon>
        <taxon>Vertebrata</taxon>
        <taxon>Euteleostomi</taxon>
        <taxon>Mammalia</taxon>
        <taxon>Eutheria</taxon>
        <taxon>Laurasiatheria</taxon>
        <taxon>Artiodactyla</taxon>
        <taxon>Ruminantia</taxon>
        <taxon>Pecora</taxon>
        <taxon>Bovidae</taxon>
        <taxon>Caprinae</taxon>
        <taxon>Ovis</taxon>
    </lineage>
</organism>
<reference evidence="1" key="3">
    <citation type="submission" date="2025-09" db="UniProtKB">
        <authorList>
            <consortium name="Ensembl"/>
        </authorList>
    </citation>
    <scope>IDENTIFICATION</scope>
</reference>
<sequence length="415" mass="46164">MPRGDSEQVRYCARFSYLWLKFSLVIYSTVFWLIGGLVLSVGIYAEVERQKYKTLESAFLAPAIILILLGVIMFIVSFIGVLASLRDNLCLLQAFMYILGICLIIELIGGVVALIFRNQTIDFLNDNIRRGIENYYDDLDFKNIMDFVQKEFKCCGGEDYRDWSKNQYHDCSAPGPLACGVPYTCCFRNTLIHISVSDRSCQHHVWLQNYRQGAPQRAERHLRAGLHQRRAHLVHGQLHHHGGPPAGHPAPPVPGSDADIPVHHPGGGHHRGALCHRRAPGARHQGRRGGGRHGVLHVLPHLGPWPGHRLRKDRDGTALLRPRQGREGVWTGLRLLSAYSALTKAPAVFAQGSQTTACLEAEPPPSCGTLCLPTLLGMGNRRPFSRLQPLGRGSSVLGFRPTSFLVVPWPWGLSL</sequence>
<reference evidence="1" key="1">
    <citation type="submission" date="2020-11" db="EMBL/GenBank/DDBJ databases">
        <authorList>
            <person name="Davenport K.M."/>
            <person name="Bickhart D.M."/>
            <person name="Smith T.P.L."/>
            <person name="Murdoch B.M."/>
            <person name="Rosen B.D."/>
        </authorList>
    </citation>
    <scope>NUCLEOTIDE SEQUENCE [LARGE SCALE GENOMIC DNA]</scope>
    <source>
        <strain evidence="1">OAR_USU_Benz2616</strain>
    </source>
</reference>
<reference evidence="1" key="2">
    <citation type="submission" date="2025-08" db="UniProtKB">
        <authorList>
            <consortium name="Ensembl"/>
        </authorList>
    </citation>
    <scope>IDENTIFICATION</scope>
</reference>
<dbReference type="Ensembl" id="ENSOART00020016966.2">
    <property type="protein sequence ID" value="ENSOARP00020014006.2"/>
    <property type="gene ID" value="ENSOARG00020011116.2"/>
</dbReference>
<name>A0AC11BHX6_SHEEP</name>
<evidence type="ECO:0000313" key="1">
    <source>
        <dbReference type="Ensembl" id="ENSOARP00020014006.2"/>
    </source>
</evidence>
<gene>
    <name evidence="1" type="primary">TSPAN15</name>
</gene>